<proteinExistence type="predicted"/>
<dbReference type="InterPro" id="IPR025127">
    <property type="entry name" value="DUF4054"/>
</dbReference>
<name>A0A0R1SKV4_9LACO</name>
<dbReference type="AlphaFoldDB" id="A0A0R1SKV4"/>
<gene>
    <name evidence="1" type="ORF">FC85_GL002717</name>
</gene>
<reference evidence="1 2" key="1">
    <citation type="journal article" date="2015" name="Genome Announc.">
        <title>Expanding the biotechnology potential of lactobacilli through comparative genomics of 213 strains and associated genera.</title>
        <authorList>
            <person name="Sun Z."/>
            <person name="Harris H.M."/>
            <person name="McCann A."/>
            <person name="Guo C."/>
            <person name="Argimon S."/>
            <person name="Zhang W."/>
            <person name="Yang X."/>
            <person name="Jeffery I.B."/>
            <person name="Cooney J.C."/>
            <person name="Kagawa T.F."/>
            <person name="Liu W."/>
            <person name="Song Y."/>
            <person name="Salvetti E."/>
            <person name="Wrobel A."/>
            <person name="Rasinkangas P."/>
            <person name="Parkhill J."/>
            <person name="Rea M.C."/>
            <person name="O'Sullivan O."/>
            <person name="Ritari J."/>
            <person name="Douillard F.P."/>
            <person name="Paul Ross R."/>
            <person name="Yang R."/>
            <person name="Briner A.E."/>
            <person name="Felis G.E."/>
            <person name="de Vos W.M."/>
            <person name="Barrangou R."/>
            <person name="Klaenhammer T.R."/>
            <person name="Caufield P.W."/>
            <person name="Cui Y."/>
            <person name="Zhang H."/>
            <person name="O'Toole P.W."/>
        </authorList>
    </citation>
    <scope>NUCLEOTIDE SEQUENCE [LARGE SCALE GENOMIC DNA]</scope>
    <source>
        <strain evidence="1 2">DSM 14421</strain>
    </source>
</reference>
<dbReference type="RefSeq" id="WP_013728207.1">
    <property type="nucleotide sequence ID" value="NZ_AZEY01000034.1"/>
</dbReference>
<dbReference type="GeneID" id="69057317"/>
<dbReference type="Pfam" id="PF13262">
    <property type="entry name" value="DUF4054"/>
    <property type="match status" value="1"/>
</dbReference>
<evidence type="ECO:0000313" key="1">
    <source>
        <dbReference type="EMBL" id="KRL67122.1"/>
    </source>
</evidence>
<accession>A0A0R1SKV4</accession>
<evidence type="ECO:0000313" key="2">
    <source>
        <dbReference type="Proteomes" id="UP000052013"/>
    </source>
</evidence>
<protein>
    <recommendedName>
        <fullName evidence="3">DUF4054 domain-containing protein</fullName>
    </recommendedName>
</protein>
<dbReference type="Proteomes" id="UP000052013">
    <property type="component" value="Unassembled WGS sequence"/>
</dbReference>
<evidence type="ECO:0008006" key="3">
    <source>
        <dbReference type="Google" id="ProtNLM"/>
    </source>
</evidence>
<dbReference type="PATRIC" id="fig|1423739.3.peg.2818"/>
<organism evidence="1 2">
    <name type="scientific">Lentilactobacillus diolivorans DSM 14421</name>
    <dbReference type="NCBI Taxonomy" id="1423739"/>
    <lineage>
        <taxon>Bacteria</taxon>
        <taxon>Bacillati</taxon>
        <taxon>Bacillota</taxon>
        <taxon>Bacilli</taxon>
        <taxon>Lactobacillales</taxon>
        <taxon>Lactobacillaceae</taxon>
        <taxon>Lentilactobacillus</taxon>
    </lineage>
</organism>
<comment type="caution">
    <text evidence="1">The sequence shown here is derived from an EMBL/GenBank/DDBJ whole genome shotgun (WGS) entry which is preliminary data.</text>
</comment>
<dbReference type="EMBL" id="AZEY01000034">
    <property type="protein sequence ID" value="KRL67122.1"/>
    <property type="molecule type" value="Genomic_DNA"/>
</dbReference>
<sequence length="126" mass="14172">MANYTTIDAVKNSAPDTFEDVAEATIQQYISDAHIKVTHDGFSTTDTDILEMAERYLTIHKYIVGTSSTLVSAEKVGPIQVTYFKAGSQDWLKWLQLTTWGADYYRLWSLYGDNGMPRISLAVLPQ</sequence>
<dbReference type="SMR" id="A0A0R1SKV4"/>
<dbReference type="STRING" id="1423739.FC85_GL002717"/>